<dbReference type="Gene3D" id="3.30.2310.20">
    <property type="entry name" value="RelE-like"/>
    <property type="match status" value="1"/>
</dbReference>
<keyword evidence="2" id="KW-1185">Reference proteome</keyword>
<dbReference type="InterPro" id="IPR035093">
    <property type="entry name" value="RelE/ParE_toxin_dom_sf"/>
</dbReference>
<dbReference type="EMBL" id="AP017313">
    <property type="protein sequence ID" value="BAU53204.1"/>
    <property type="molecule type" value="Genomic_DNA"/>
</dbReference>
<gene>
    <name evidence="1" type="ORF">MgSA37_01371</name>
</gene>
<dbReference type="RefSeq" id="WP_096350613.1">
    <property type="nucleotide sequence ID" value="NZ_AP017313.1"/>
</dbReference>
<organism evidence="1 2">
    <name type="scientific">Mucilaginibacter gotjawali</name>
    <dbReference type="NCBI Taxonomy" id="1550579"/>
    <lineage>
        <taxon>Bacteria</taxon>
        <taxon>Pseudomonadati</taxon>
        <taxon>Bacteroidota</taxon>
        <taxon>Sphingobacteriia</taxon>
        <taxon>Sphingobacteriales</taxon>
        <taxon>Sphingobacteriaceae</taxon>
        <taxon>Mucilaginibacter</taxon>
    </lineage>
</organism>
<protein>
    <recommendedName>
        <fullName evidence="3">Plasmid stabilization system protein</fullName>
    </recommendedName>
</protein>
<evidence type="ECO:0000313" key="1">
    <source>
        <dbReference type="EMBL" id="BAU53204.1"/>
    </source>
</evidence>
<sequence>MIVDVVYTETYKITLSAIVENVEKAYGTLSAEKLLDRIDLIVGKIIVNPYLYQAIPVDTPFRRAVISRQSSLVYEVTDTKIILLYIFDNRQEPFWI</sequence>
<dbReference type="AlphaFoldDB" id="A0A110B1X8"/>
<dbReference type="OrthoDB" id="1098070at2"/>
<dbReference type="KEGG" id="mgot:MgSA37_01371"/>
<name>A0A110B1X8_9SPHI</name>
<evidence type="ECO:0008006" key="3">
    <source>
        <dbReference type="Google" id="ProtNLM"/>
    </source>
</evidence>
<reference evidence="1 2" key="1">
    <citation type="submission" date="2015-12" db="EMBL/GenBank/DDBJ databases">
        <title>Genome sequence of Mucilaginibacter gotjawali.</title>
        <authorList>
            <person name="Lee J.S."/>
            <person name="Lee K.C."/>
            <person name="Kim K.K."/>
            <person name="Lee B.W."/>
        </authorList>
    </citation>
    <scope>NUCLEOTIDE SEQUENCE [LARGE SCALE GENOMIC DNA]</scope>
    <source>
        <strain evidence="1 2">SA3-7</strain>
    </source>
</reference>
<evidence type="ECO:0000313" key="2">
    <source>
        <dbReference type="Proteomes" id="UP000218263"/>
    </source>
</evidence>
<dbReference type="Proteomes" id="UP000218263">
    <property type="component" value="Chromosome"/>
</dbReference>
<proteinExistence type="predicted"/>
<accession>A0A110B1X8</accession>